<dbReference type="Pfam" id="PF07707">
    <property type="entry name" value="BACK"/>
    <property type="match status" value="1"/>
</dbReference>
<dbReference type="Gene3D" id="3.30.710.10">
    <property type="entry name" value="Potassium Channel Kv1.1, Chain A"/>
    <property type="match status" value="1"/>
</dbReference>
<dbReference type="Pfam" id="PF00651">
    <property type="entry name" value="BTB"/>
    <property type="match status" value="1"/>
</dbReference>
<name>A0A0P8ZH21_DROAN</name>
<dbReference type="Pfam" id="PF15881">
    <property type="entry name" value="DUF4734"/>
    <property type="match status" value="1"/>
</dbReference>
<dbReference type="STRING" id="7217.A0A0P8ZH21"/>
<dbReference type="InterPro" id="IPR031750">
    <property type="entry name" value="DUF4734"/>
</dbReference>
<dbReference type="SMART" id="SM00875">
    <property type="entry name" value="BACK"/>
    <property type="match status" value="1"/>
</dbReference>
<dbReference type="InterPro" id="IPR000210">
    <property type="entry name" value="BTB/POZ_dom"/>
</dbReference>
<evidence type="ECO:0000313" key="3">
    <source>
        <dbReference type="Proteomes" id="UP000007801"/>
    </source>
</evidence>
<keyword evidence="3" id="KW-1185">Reference proteome</keyword>
<dbReference type="SMR" id="A0A0P8ZH21"/>
<dbReference type="PANTHER" id="PTHR22667">
    <property type="entry name" value="AT01380P-RELATED"/>
    <property type="match status" value="1"/>
</dbReference>
<evidence type="ECO:0000313" key="2">
    <source>
        <dbReference type="EMBL" id="KPU74038.1"/>
    </source>
</evidence>
<organism evidence="2 3">
    <name type="scientific">Drosophila ananassae</name>
    <name type="common">Fruit fly</name>
    <dbReference type="NCBI Taxonomy" id="7217"/>
    <lineage>
        <taxon>Eukaryota</taxon>
        <taxon>Metazoa</taxon>
        <taxon>Ecdysozoa</taxon>
        <taxon>Arthropoda</taxon>
        <taxon>Hexapoda</taxon>
        <taxon>Insecta</taxon>
        <taxon>Pterygota</taxon>
        <taxon>Neoptera</taxon>
        <taxon>Endopterygota</taxon>
        <taxon>Diptera</taxon>
        <taxon>Brachycera</taxon>
        <taxon>Muscomorpha</taxon>
        <taxon>Ephydroidea</taxon>
        <taxon>Drosophilidae</taxon>
        <taxon>Drosophila</taxon>
        <taxon>Sophophora</taxon>
    </lineage>
</organism>
<dbReference type="InterPro" id="IPR011705">
    <property type="entry name" value="BACK"/>
</dbReference>
<dbReference type="PANTHER" id="PTHR22667:SF0">
    <property type="entry name" value="AT01380P-RELATED"/>
    <property type="match status" value="1"/>
</dbReference>
<reference evidence="2 3" key="1">
    <citation type="journal article" date="2007" name="Nature">
        <title>Evolution of genes and genomes on the Drosophila phylogeny.</title>
        <authorList>
            <consortium name="Drosophila 12 Genomes Consortium"/>
            <person name="Clark A.G."/>
            <person name="Eisen M.B."/>
            <person name="Smith D.R."/>
            <person name="Bergman C.M."/>
            <person name="Oliver B."/>
            <person name="Markow T.A."/>
            <person name="Kaufman T.C."/>
            <person name="Kellis M."/>
            <person name="Gelbart W."/>
            <person name="Iyer V.N."/>
            <person name="Pollard D.A."/>
            <person name="Sackton T.B."/>
            <person name="Larracuente A.M."/>
            <person name="Singh N.D."/>
            <person name="Abad J.P."/>
            <person name="Abt D.N."/>
            <person name="Adryan B."/>
            <person name="Aguade M."/>
            <person name="Akashi H."/>
            <person name="Anderson W.W."/>
            <person name="Aquadro C.F."/>
            <person name="Ardell D.H."/>
            <person name="Arguello R."/>
            <person name="Artieri C.G."/>
            <person name="Barbash D.A."/>
            <person name="Barker D."/>
            <person name="Barsanti P."/>
            <person name="Batterham P."/>
            <person name="Batzoglou S."/>
            <person name="Begun D."/>
            <person name="Bhutkar A."/>
            <person name="Blanco E."/>
            <person name="Bosak S.A."/>
            <person name="Bradley R.K."/>
            <person name="Brand A.D."/>
            <person name="Brent M.R."/>
            <person name="Brooks A.N."/>
            <person name="Brown R.H."/>
            <person name="Butlin R.K."/>
            <person name="Caggese C."/>
            <person name="Calvi B.R."/>
            <person name="Bernardo de Carvalho A."/>
            <person name="Caspi A."/>
            <person name="Castrezana S."/>
            <person name="Celniker S.E."/>
            <person name="Chang J.L."/>
            <person name="Chapple C."/>
            <person name="Chatterji S."/>
            <person name="Chinwalla A."/>
            <person name="Civetta A."/>
            <person name="Clifton S.W."/>
            <person name="Comeron J.M."/>
            <person name="Costello J.C."/>
            <person name="Coyne J.A."/>
            <person name="Daub J."/>
            <person name="David R.G."/>
            <person name="Delcher A.L."/>
            <person name="Delehaunty K."/>
            <person name="Do C.B."/>
            <person name="Ebling H."/>
            <person name="Edwards K."/>
            <person name="Eickbush T."/>
            <person name="Evans J.D."/>
            <person name="Filipski A."/>
            <person name="Findeiss S."/>
            <person name="Freyhult E."/>
            <person name="Fulton L."/>
            <person name="Fulton R."/>
            <person name="Garcia A.C."/>
            <person name="Gardiner A."/>
            <person name="Garfield D.A."/>
            <person name="Garvin B.E."/>
            <person name="Gibson G."/>
            <person name="Gilbert D."/>
            <person name="Gnerre S."/>
            <person name="Godfrey J."/>
            <person name="Good R."/>
            <person name="Gotea V."/>
            <person name="Gravely B."/>
            <person name="Greenberg A.J."/>
            <person name="Griffiths-Jones S."/>
            <person name="Gross S."/>
            <person name="Guigo R."/>
            <person name="Gustafson E.A."/>
            <person name="Haerty W."/>
            <person name="Hahn M.W."/>
            <person name="Halligan D.L."/>
            <person name="Halpern A.L."/>
            <person name="Halter G.M."/>
            <person name="Han M.V."/>
            <person name="Heger A."/>
            <person name="Hillier L."/>
            <person name="Hinrichs A.S."/>
            <person name="Holmes I."/>
            <person name="Hoskins R.A."/>
            <person name="Hubisz M.J."/>
            <person name="Hultmark D."/>
            <person name="Huntley M.A."/>
            <person name="Jaffe D.B."/>
            <person name="Jagadeeshan S."/>
            <person name="Jeck W.R."/>
            <person name="Johnson J."/>
            <person name="Jones C.D."/>
            <person name="Jordan W.C."/>
            <person name="Karpen G.H."/>
            <person name="Kataoka E."/>
            <person name="Keightley P.D."/>
            <person name="Kheradpour P."/>
            <person name="Kirkness E.F."/>
            <person name="Koerich L.B."/>
            <person name="Kristiansen K."/>
            <person name="Kudrna D."/>
            <person name="Kulathinal R.J."/>
            <person name="Kumar S."/>
            <person name="Kwok R."/>
            <person name="Lander E."/>
            <person name="Langley C.H."/>
            <person name="Lapoint R."/>
            <person name="Lazzaro B.P."/>
            <person name="Lee S.J."/>
            <person name="Levesque L."/>
            <person name="Li R."/>
            <person name="Lin C.F."/>
            <person name="Lin M.F."/>
            <person name="Lindblad-Toh K."/>
            <person name="Llopart A."/>
            <person name="Long M."/>
            <person name="Low L."/>
            <person name="Lozovsky E."/>
            <person name="Lu J."/>
            <person name="Luo M."/>
            <person name="Machado C.A."/>
            <person name="Makalowski W."/>
            <person name="Marzo M."/>
            <person name="Matsuda M."/>
            <person name="Matzkin L."/>
            <person name="McAllister B."/>
            <person name="McBride C.S."/>
            <person name="McKernan B."/>
            <person name="McKernan K."/>
            <person name="Mendez-Lago M."/>
            <person name="Minx P."/>
            <person name="Mollenhauer M.U."/>
            <person name="Montooth K."/>
            <person name="Mount S.M."/>
            <person name="Mu X."/>
            <person name="Myers E."/>
            <person name="Negre B."/>
            <person name="Newfeld S."/>
            <person name="Nielsen R."/>
            <person name="Noor M.A."/>
            <person name="O'Grady P."/>
            <person name="Pachter L."/>
            <person name="Papaceit M."/>
            <person name="Parisi M.J."/>
            <person name="Parisi M."/>
            <person name="Parts L."/>
            <person name="Pedersen J.S."/>
            <person name="Pesole G."/>
            <person name="Phillippy A.M."/>
            <person name="Ponting C.P."/>
            <person name="Pop M."/>
            <person name="Porcelli D."/>
            <person name="Powell J.R."/>
            <person name="Prohaska S."/>
            <person name="Pruitt K."/>
            <person name="Puig M."/>
            <person name="Quesneville H."/>
            <person name="Ram K.R."/>
            <person name="Rand D."/>
            <person name="Rasmussen M.D."/>
            <person name="Reed L.K."/>
            <person name="Reenan R."/>
            <person name="Reily A."/>
            <person name="Remington K.A."/>
            <person name="Rieger T.T."/>
            <person name="Ritchie M.G."/>
            <person name="Robin C."/>
            <person name="Rogers Y.H."/>
            <person name="Rohde C."/>
            <person name="Rozas J."/>
            <person name="Rubenfield M.J."/>
            <person name="Ruiz A."/>
            <person name="Russo S."/>
            <person name="Salzberg S.L."/>
            <person name="Sanchez-Gracia A."/>
            <person name="Saranga D.J."/>
            <person name="Sato H."/>
            <person name="Schaeffer S.W."/>
            <person name="Schatz M.C."/>
            <person name="Schlenke T."/>
            <person name="Schwartz R."/>
            <person name="Segarra C."/>
            <person name="Singh R.S."/>
            <person name="Sirot L."/>
            <person name="Sirota M."/>
            <person name="Sisneros N.B."/>
            <person name="Smith C.D."/>
            <person name="Smith T.F."/>
            <person name="Spieth J."/>
            <person name="Stage D.E."/>
            <person name="Stark A."/>
            <person name="Stephan W."/>
            <person name="Strausberg R.L."/>
            <person name="Strempel S."/>
            <person name="Sturgill D."/>
            <person name="Sutton G."/>
            <person name="Sutton G.G."/>
            <person name="Tao W."/>
            <person name="Teichmann S."/>
            <person name="Tobari Y.N."/>
            <person name="Tomimura Y."/>
            <person name="Tsolas J.M."/>
            <person name="Valente V.L."/>
            <person name="Venter E."/>
            <person name="Venter J.C."/>
            <person name="Vicario S."/>
            <person name="Vieira F.G."/>
            <person name="Vilella A.J."/>
            <person name="Villasante A."/>
            <person name="Walenz B."/>
            <person name="Wang J."/>
            <person name="Wasserman M."/>
            <person name="Watts T."/>
            <person name="Wilson D."/>
            <person name="Wilson R.K."/>
            <person name="Wing R.A."/>
            <person name="Wolfner M.F."/>
            <person name="Wong A."/>
            <person name="Wong G.K."/>
            <person name="Wu C.I."/>
            <person name="Wu G."/>
            <person name="Yamamoto D."/>
            <person name="Yang H.P."/>
            <person name="Yang S.P."/>
            <person name="Yorke J.A."/>
            <person name="Yoshida K."/>
            <person name="Zdobnov E."/>
            <person name="Zhang P."/>
            <person name="Zhang Y."/>
            <person name="Zimin A.V."/>
            <person name="Baldwin J."/>
            <person name="Abdouelleil A."/>
            <person name="Abdulkadir J."/>
            <person name="Abebe A."/>
            <person name="Abera B."/>
            <person name="Abreu J."/>
            <person name="Acer S.C."/>
            <person name="Aftuck L."/>
            <person name="Alexander A."/>
            <person name="An P."/>
            <person name="Anderson E."/>
            <person name="Anderson S."/>
            <person name="Arachi H."/>
            <person name="Azer M."/>
            <person name="Bachantsang P."/>
            <person name="Barry A."/>
            <person name="Bayul T."/>
            <person name="Berlin A."/>
            <person name="Bessette D."/>
            <person name="Bloom T."/>
            <person name="Blye J."/>
            <person name="Boguslavskiy L."/>
            <person name="Bonnet C."/>
            <person name="Boukhgalter B."/>
            <person name="Bourzgui I."/>
            <person name="Brown A."/>
            <person name="Cahill P."/>
            <person name="Channer S."/>
            <person name="Cheshatsang Y."/>
            <person name="Chuda L."/>
            <person name="Citroen M."/>
            <person name="Collymore A."/>
            <person name="Cooke P."/>
            <person name="Costello M."/>
            <person name="D'Aco K."/>
            <person name="Daza R."/>
            <person name="De Haan G."/>
            <person name="DeGray S."/>
            <person name="DeMaso C."/>
            <person name="Dhargay N."/>
            <person name="Dooley K."/>
            <person name="Dooley E."/>
            <person name="Doricent M."/>
            <person name="Dorje P."/>
            <person name="Dorjee K."/>
            <person name="Dupes A."/>
            <person name="Elong R."/>
            <person name="Falk J."/>
            <person name="Farina A."/>
            <person name="Faro S."/>
            <person name="Ferguson D."/>
            <person name="Fisher S."/>
            <person name="Foley C.D."/>
            <person name="Franke A."/>
            <person name="Friedrich D."/>
            <person name="Gadbois L."/>
            <person name="Gearin G."/>
            <person name="Gearin C.R."/>
            <person name="Giannoukos G."/>
            <person name="Goode T."/>
            <person name="Graham J."/>
            <person name="Grandbois E."/>
            <person name="Grewal S."/>
            <person name="Gyaltsen K."/>
            <person name="Hafez N."/>
            <person name="Hagos B."/>
            <person name="Hall J."/>
            <person name="Henson C."/>
            <person name="Hollinger A."/>
            <person name="Honan T."/>
            <person name="Huard M.D."/>
            <person name="Hughes L."/>
            <person name="Hurhula B."/>
            <person name="Husby M.E."/>
            <person name="Kamat A."/>
            <person name="Kanga B."/>
            <person name="Kashin S."/>
            <person name="Khazanovich D."/>
            <person name="Kisner P."/>
            <person name="Lance K."/>
            <person name="Lara M."/>
            <person name="Lee W."/>
            <person name="Lennon N."/>
            <person name="Letendre F."/>
            <person name="LeVine R."/>
            <person name="Lipovsky A."/>
            <person name="Liu X."/>
            <person name="Liu J."/>
            <person name="Liu S."/>
            <person name="Lokyitsang T."/>
            <person name="Lokyitsang Y."/>
            <person name="Lubonja R."/>
            <person name="Lui A."/>
            <person name="MacDonald P."/>
            <person name="Magnisalis V."/>
            <person name="Maru K."/>
            <person name="Matthews C."/>
            <person name="McCusker W."/>
            <person name="McDonough S."/>
            <person name="Mehta T."/>
            <person name="Meldrim J."/>
            <person name="Meneus L."/>
            <person name="Mihai O."/>
            <person name="Mihalev A."/>
            <person name="Mihova T."/>
            <person name="Mittelman R."/>
            <person name="Mlenga V."/>
            <person name="Montmayeur A."/>
            <person name="Mulrain L."/>
            <person name="Navidi A."/>
            <person name="Naylor J."/>
            <person name="Negash T."/>
            <person name="Nguyen T."/>
            <person name="Nguyen N."/>
            <person name="Nicol R."/>
            <person name="Norbu C."/>
            <person name="Norbu N."/>
            <person name="Novod N."/>
            <person name="O'Neill B."/>
            <person name="Osman S."/>
            <person name="Markiewicz E."/>
            <person name="Oyono O.L."/>
            <person name="Patti C."/>
            <person name="Phunkhang P."/>
            <person name="Pierre F."/>
            <person name="Priest M."/>
            <person name="Raghuraman S."/>
            <person name="Rege F."/>
            <person name="Reyes R."/>
            <person name="Rise C."/>
            <person name="Rogov P."/>
            <person name="Ross K."/>
            <person name="Ryan E."/>
            <person name="Settipalli S."/>
            <person name="Shea T."/>
            <person name="Sherpa N."/>
            <person name="Shi L."/>
            <person name="Shih D."/>
            <person name="Sparrow T."/>
            <person name="Spaulding J."/>
            <person name="Stalker J."/>
            <person name="Stange-Thomann N."/>
            <person name="Stavropoulos S."/>
            <person name="Stone C."/>
            <person name="Strader C."/>
            <person name="Tesfaye S."/>
            <person name="Thomson T."/>
            <person name="Thoulutsang Y."/>
            <person name="Thoulutsang D."/>
            <person name="Topham K."/>
            <person name="Topping I."/>
            <person name="Tsamla T."/>
            <person name="Vassiliev H."/>
            <person name="Vo A."/>
            <person name="Wangchuk T."/>
            <person name="Wangdi T."/>
            <person name="Weiand M."/>
            <person name="Wilkinson J."/>
            <person name="Wilson A."/>
            <person name="Yadav S."/>
            <person name="Young G."/>
            <person name="Yu Q."/>
            <person name="Zembek L."/>
            <person name="Zhong D."/>
            <person name="Zimmer A."/>
            <person name="Zwirko Z."/>
            <person name="Jaffe D.B."/>
            <person name="Alvarez P."/>
            <person name="Brockman W."/>
            <person name="Butler J."/>
            <person name="Chin C."/>
            <person name="Gnerre S."/>
            <person name="Grabherr M."/>
            <person name="Kleber M."/>
            <person name="Mauceli E."/>
            <person name="MacCallum I."/>
        </authorList>
    </citation>
    <scope>NUCLEOTIDE SEQUENCE [LARGE SCALE GENOMIC DNA]</scope>
    <source>
        <strain evidence="3">Tucson 14024-0371.13</strain>
    </source>
</reference>
<proteinExistence type="predicted"/>
<evidence type="ECO:0000259" key="1">
    <source>
        <dbReference type="SMART" id="SM00875"/>
    </source>
</evidence>
<dbReference type="EMBL" id="CH902670">
    <property type="protein sequence ID" value="KPU74038.1"/>
    <property type="molecule type" value="Genomic_DNA"/>
</dbReference>
<dbReference type="InterPro" id="IPR011333">
    <property type="entry name" value="SKP1/BTB/POZ_sf"/>
</dbReference>
<protein>
    <submittedName>
        <fullName evidence="2">Uncharacterized protein, isoform B</fullName>
    </submittedName>
</protein>
<sequence length="435" mass="51087">MYKTRPYLTTVPSEPRPAHFRMTNLKLEDQCNVFAKVGKRLVNINVKRNKEGKIILLRHTVLPSTVLVHYIQSNKYTDSIVSIKGHSFMCHSIILNLYSKRMIKNLEKTIITISTRQLSSNSFSQIYQWMVSEMGKICILDIIEVLRAASYLEITELLEHCWNVIDSQIYNNFSAFNILFEGRHAYELLEMNEMMSSRISRAAMITLSSREFLCLNENQVCNLLASSTLAVNSEMEILYSALLWLNHLWPCRRSSTHVILKNIRFGYMSPTMLSKFKTLERHNIGTFSQILNVFSHLPKLKQLVQDGLFYSSLLITSYNEPKYLEENVEYTQIHLLAPRRWMYDRRCKYHRLISQQCPNMRYISFEQFKNYLHILEKSERDFDQLMEYGDDNDTTKNLVDCKIKRNLGKIMLHSMLNVKHLSQYVKLVTGSINLK</sequence>
<feature type="domain" description="BACK" evidence="1">
    <location>
        <begin position="175"/>
        <end position="277"/>
    </location>
</feature>
<dbReference type="OrthoDB" id="6350321at2759"/>
<dbReference type="Gene3D" id="1.25.40.420">
    <property type="match status" value="1"/>
</dbReference>
<dbReference type="SUPFAM" id="SSF54695">
    <property type="entry name" value="POZ domain"/>
    <property type="match status" value="1"/>
</dbReference>
<accession>A0A0P8ZH21</accession>
<dbReference type="AlphaFoldDB" id="A0A0P8ZH21"/>
<dbReference type="Proteomes" id="UP000007801">
    <property type="component" value="Unassembled WGS sequence"/>
</dbReference>
<dbReference type="InParanoid" id="A0A0P8ZH21"/>
<gene>
    <name evidence="2" type="primary">Dana\GF19852</name>
    <name evidence="2" type="synonym">dana_GLEANR_22258</name>
    <name evidence="2" type="ORF">GF19852</name>
</gene>